<dbReference type="CDD" id="cd05356">
    <property type="entry name" value="17beta-HSD1_like_SDR_c"/>
    <property type="match status" value="1"/>
</dbReference>
<dbReference type="PRINTS" id="PR00080">
    <property type="entry name" value="SDRFAMILY"/>
</dbReference>
<sequence>MLTKICVGIVIAQIFRYVIPWLYKNFLGPYFFGKNFNFRKYGEWAIVTGGSAGIGKAFAEKLAQKGMNLILISNVPHELDAVANQIESRFKVKTLVINIDFTKGVGVYDVIKQKIKGLDIGVLVNNVGIGYPGPLQFHELAVHENFFWDIISINLLTIPFMTKLVIHQMLEKNKGLIINISSLDATFPVPVCLYSAIKAYMNKFTEDFNIEYQGKDISMQAINPGAVRTDLWTVECGPWLKPSAKVYVESAFNTIGMGNNTIGYYPHVLLQLFIKGIHFMCPFIYNKLIWLNQKMQKPKLKRR</sequence>
<keyword evidence="2" id="KW-0521">NADP</keyword>
<comment type="similarity">
    <text evidence="1 4">Belongs to the short-chain dehydrogenases/reductases (SDR) family.</text>
</comment>
<evidence type="ECO:0000256" key="1">
    <source>
        <dbReference type="ARBA" id="ARBA00006484"/>
    </source>
</evidence>
<dbReference type="FunFam" id="3.40.50.720:FF:000137">
    <property type="entry name" value="Hydroxysteroid (17-beta) dehydrogenase 3"/>
    <property type="match status" value="1"/>
</dbReference>
<accession>A0A336M119</accession>
<dbReference type="InterPro" id="IPR051019">
    <property type="entry name" value="VLCFA-Steroid_DH"/>
</dbReference>
<reference evidence="5" key="1">
    <citation type="submission" date="2018-07" db="EMBL/GenBank/DDBJ databases">
        <authorList>
            <person name="Quirk P.G."/>
            <person name="Krulwich T.A."/>
        </authorList>
    </citation>
    <scope>NUCLEOTIDE SEQUENCE</scope>
</reference>
<dbReference type="GO" id="GO:0016491">
    <property type="term" value="F:oxidoreductase activity"/>
    <property type="evidence" value="ECO:0007669"/>
    <property type="project" value="UniProtKB-KW"/>
</dbReference>
<evidence type="ECO:0000313" key="5">
    <source>
        <dbReference type="EMBL" id="SSX22137.1"/>
    </source>
</evidence>
<dbReference type="EMBL" id="UFQT01000234">
    <property type="protein sequence ID" value="SSX22137.1"/>
    <property type="molecule type" value="Genomic_DNA"/>
</dbReference>
<evidence type="ECO:0000256" key="4">
    <source>
        <dbReference type="RuleBase" id="RU000363"/>
    </source>
</evidence>
<protein>
    <submittedName>
        <fullName evidence="5">CSON006173 protein</fullName>
    </submittedName>
</protein>
<dbReference type="InterPro" id="IPR002347">
    <property type="entry name" value="SDR_fam"/>
</dbReference>
<evidence type="ECO:0000256" key="2">
    <source>
        <dbReference type="ARBA" id="ARBA00022857"/>
    </source>
</evidence>
<dbReference type="SUPFAM" id="SSF51735">
    <property type="entry name" value="NAD(P)-binding Rossmann-fold domains"/>
    <property type="match status" value="1"/>
</dbReference>
<keyword evidence="3" id="KW-0560">Oxidoreductase</keyword>
<proteinExistence type="inferred from homology"/>
<dbReference type="VEuPathDB" id="VectorBase:CSON006173"/>
<gene>
    <name evidence="5" type="primary">CSON006173</name>
</gene>
<evidence type="ECO:0000256" key="3">
    <source>
        <dbReference type="ARBA" id="ARBA00023002"/>
    </source>
</evidence>
<dbReference type="PANTHER" id="PTHR43899">
    <property type="entry name" value="RH59310P"/>
    <property type="match status" value="1"/>
</dbReference>
<organism evidence="5">
    <name type="scientific">Culicoides sonorensis</name>
    <name type="common">Biting midge</name>
    <dbReference type="NCBI Taxonomy" id="179676"/>
    <lineage>
        <taxon>Eukaryota</taxon>
        <taxon>Metazoa</taxon>
        <taxon>Ecdysozoa</taxon>
        <taxon>Arthropoda</taxon>
        <taxon>Hexapoda</taxon>
        <taxon>Insecta</taxon>
        <taxon>Pterygota</taxon>
        <taxon>Neoptera</taxon>
        <taxon>Endopterygota</taxon>
        <taxon>Diptera</taxon>
        <taxon>Nematocera</taxon>
        <taxon>Chironomoidea</taxon>
        <taxon>Ceratopogonidae</taxon>
        <taxon>Ceratopogoninae</taxon>
        <taxon>Culicoides</taxon>
        <taxon>Monoculicoides</taxon>
    </lineage>
</organism>
<dbReference type="GO" id="GO:0005783">
    <property type="term" value="C:endoplasmic reticulum"/>
    <property type="evidence" value="ECO:0007669"/>
    <property type="project" value="TreeGrafter"/>
</dbReference>
<dbReference type="OMA" id="VTRMTHA"/>
<dbReference type="PRINTS" id="PR00081">
    <property type="entry name" value="GDHRDH"/>
</dbReference>
<dbReference type="PIRSF" id="PIRSF000126">
    <property type="entry name" value="11-beta-HSD1"/>
    <property type="match status" value="1"/>
</dbReference>
<dbReference type="AlphaFoldDB" id="A0A336M119"/>
<dbReference type="Gene3D" id="3.40.50.720">
    <property type="entry name" value="NAD(P)-binding Rossmann-like Domain"/>
    <property type="match status" value="1"/>
</dbReference>
<dbReference type="PANTHER" id="PTHR43899:SF13">
    <property type="entry name" value="RH59310P"/>
    <property type="match status" value="1"/>
</dbReference>
<name>A0A336M119_CULSO</name>
<dbReference type="InterPro" id="IPR036291">
    <property type="entry name" value="NAD(P)-bd_dom_sf"/>
</dbReference>
<dbReference type="Pfam" id="PF00106">
    <property type="entry name" value="adh_short"/>
    <property type="match status" value="1"/>
</dbReference>